<gene>
    <name evidence="11" type="ORF">Bravens_00288</name>
</gene>
<accession>A0A150HBF6</accession>
<dbReference type="Proteomes" id="UP000243589">
    <property type="component" value="Unassembled WGS sequence"/>
</dbReference>
<organism evidence="11 12">
    <name type="scientific">Brevibacterium ravenspurgense</name>
    <dbReference type="NCBI Taxonomy" id="479117"/>
    <lineage>
        <taxon>Bacteria</taxon>
        <taxon>Bacillati</taxon>
        <taxon>Actinomycetota</taxon>
        <taxon>Actinomycetes</taxon>
        <taxon>Micrococcales</taxon>
        <taxon>Brevibacteriaceae</taxon>
        <taxon>Brevibacterium</taxon>
    </lineage>
</organism>
<dbReference type="InterPro" id="IPR035952">
    <property type="entry name" value="Rhomboid-like_sf"/>
</dbReference>
<reference evidence="11 12" key="1">
    <citation type="submission" date="2016-01" db="EMBL/GenBank/DDBJ databases">
        <title>Use of Whole Genome Sequencing to ascertain that Brevibacterium massiliense (Roux, Raoult 2009) is a later heterotypic synonym of Brevibacterium ravenspurgense (Mages 2008).</title>
        <authorList>
            <person name="Bernier A.-M."/>
            <person name="Burdz T."/>
            <person name="Huynh C."/>
            <person name="Pachecho A.L."/>
            <person name="Wiebe D."/>
            <person name="Bonner C."/>
            <person name="Bernard K."/>
        </authorList>
    </citation>
    <scope>NUCLEOTIDE SEQUENCE [LARGE SCALE GENOMIC DNA]</scope>
    <source>
        <strain evidence="11 12">CCUG56047</strain>
    </source>
</reference>
<dbReference type="AlphaFoldDB" id="A0A150HBF6"/>
<protein>
    <submittedName>
        <fullName evidence="11">Rhomboid family protein</fullName>
    </submittedName>
</protein>
<evidence type="ECO:0000256" key="3">
    <source>
        <dbReference type="ARBA" id="ARBA00022670"/>
    </source>
</evidence>
<sequence>MSSQQTRGVTLTVPAHYFAPVVMLALMWIMRVISTVAPSTVHALGVRAWSPSSLWAIATSPFVHVSWFHLFSNSVPFLILGLIVAFDGAKRFATVTVLSALAGGLGVFFVNRPGTVTVGASGLVFGYFGYLVLRGLFARGMLRKVIYIAVAVVVTGLYGVSMVIGLIPRGTSMSWQGHLFGLIGGCLAAWAIGSAGKTGTQQNARPTKQTESQQAGDPELDRLLRDLDID</sequence>
<dbReference type="GO" id="GO:0006508">
    <property type="term" value="P:proteolysis"/>
    <property type="evidence" value="ECO:0007669"/>
    <property type="project" value="UniProtKB-KW"/>
</dbReference>
<evidence type="ECO:0000256" key="4">
    <source>
        <dbReference type="ARBA" id="ARBA00022692"/>
    </source>
</evidence>
<evidence type="ECO:0000256" key="5">
    <source>
        <dbReference type="ARBA" id="ARBA00022801"/>
    </source>
</evidence>
<keyword evidence="12" id="KW-1185">Reference proteome</keyword>
<dbReference type="RefSeq" id="WP_062019646.1">
    <property type="nucleotide sequence ID" value="NZ_LQQC01000004.1"/>
</dbReference>
<dbReference type="SUPFAM" id="SSF144091">
    <property type="entry name" value="Rhomboid-like"/>
    <property type="match status" value="1"/>
</dbReference>
<evidence type="ECO:0000256" key="2">
    <source>
        <dbReference type="ARBA" id="ARBA00009045"/>
    </source>
</evidence>
<feature type="compositionally biased region" description="Polar residues" evidence="8">
    <location>
        <begin position="197"/>
        <end position="215"/>
    </location>
</feature>
<feature type="region of interest" description="Disordered" evidence="8">
    <location>
        <begin position="197"/>
        <end position="219"/>
    </location>
</feature>
<dbReference type="InterPro" id="IPR022764">
    <property type="entry name" value="Peptidase_S54_rhomboid_dom"/>
</dbReference>
<dbReference type="GO" id="GO:0016020">
    <property type="term" value="C:membrane"/>
    <property type="evidence" value="ECO:0007669"/>
    <property type="project" value="UniProtKB-SubCell"/>
</dbReference>
<keyword evidence="7 9" id="KW-0472">Membrane</keyword>
<evidence type="ECO:0000256" key="8">
    <source>
        <dbReference type="SAM" id="MobiDB-lite"/>
    </source>
</evidence>
<evidence type="ECO:0000313" key="11">
    <source>
        <dbReference type="EMBL" id="KXZ59355.1"/>
    </source>
</evidence>
<feature type="transmembrane region" description="Helical" evidence="9">
    <location>
        <begin position="145"/>
        <end position="167"/>
    </location>
</feature>
<comment type="caution">
    <text evidence="11">The sequence shown here is derived from an EMBL/GenBank/DDBJ whole genome shotgun (WGS) entry which is preliminary data.</text>
</comment>
<dbReference type="Pfam" id="PF01694">
    <property type="entry name" value="Rhomboid"/>
    <property type="match status" value="1"/>
</dbReference>
<evidence type="ECO:0000256" key="6">
    <source>
        <dbReference type="ARBA" id="ARBA00022989"/>
    </source>
</evidence>
<evidence type="ECO:0000256" key="1">
    <source>
        <dbReference type="ARBA" id="ARBA00004141"/>
    </source>
</evidence>
<feature type="transmembrane region" description="Helical" evidence="9">
    <location>
        <begin position="173"/>
        <end position="192"/>
    </location>
</feature>
<keyword evidence="4 9" id="KW-0812">Transmembrane</keyword>
<feature type="transmembrane region" description="Helical" evidence="9">
    <location>
        <begin position="92"/>
        <end position="110"/>
    </location>
</feature>
<feature type="transmembrane region" description="Helical" evidence="9">
    <location>
        <begin position="65"/>
        <end position="85"/>
    </location>
</feature>
<feature type="transmembrane region" description="Helical" evidence="9">
    <location>
        <begin position="21"/>
        <end position="45"/>
    </location>
</feature>
<dbReference type="PANTHER" id="PTHR43066">
    <property type="entry name" value="RHOMBOID-RELATED PROTEIN"/>
    <property type="match status" value="1"/>
</dbReference>
<comment type="subcellular location">
    <subcellularLocation>
        <location evidence="1">Membrane</location>
        <topology evidence="1">Multi-pass membrane protein</topology>
    </subcellularLocation>
</comment>
<evidence type="ECO:0000259" key="10">
    <source>
        <dbReference type="Pfam" id="PF01694"/>
    </source>
</evidence>
<evidence type="ECO:0000256" key="9">
    <source>
        <dbReference type="SAM" id="Phobius"/>
    </source>
</evidence>
<feature type="domain" description="Peptidase S54 rhomboid" evidence="10">
    <location>
        <begin position="52"/>
        <end position="193"/>
    </location>
</feature>
<comment type="similarity">
    <text evidence="2">Belongs to the peptidase S54 family.</text>
</comment>
<proteinExistence type="inferred from homology"/>
<dbReference type="GO" id="GO:0004252">
    <property type="term" value="F:serine-type endopeptidase activity"/>
    <property type="evidence" value="ECO:0007669"/>
    <property type="project" value="InterPro"/>
</dbReference>
<dbReference type="EMBL" id="LQQC01000004">
    <property type="protein sequence ID" value="KXZ59355.1"/>
    <property type="molecule type" value="Genomic_DNA"/>
</dbReference>
<keyword evidence="5" id="KW-0378">Hydrolase</keyword>
<name>A0A150HBF6_9MICO</name>
<dbReference type="PANTHER" id="PTHR43066:SF1">
    <property type="entry name" value="RHOMBOID PROTEIN 2"/>
    <property type="match status" value="1"/>
</dbReference>
<evidence type="ECO:0000256" key="7">
    <source>
        <dbReference type="ARBA" id="ARBA00023136"/>
    </source>
</evidence>
<dbReference type="PATRIC" id="fig|479117.4.peg.287"/>
<keyword evidence="6 9" id="KW-1133">Transmembrane helix</keyword>
<feature type="transmembrane region" description="Helical" evidence="9">
    <location>
        <begin position="116"/>
        <end position="133"/>
    </location>
</feature>
<keyword evidence="3" id="KW-0645">Protease</keyword>
<dbReference type="Gene3D" id="1.20.1540.10">
    <property type="entry name" value="Rhomboid-like"/>
    <property type="match status" value="1"/>
</dbReference>
<evidence type="ECO:0000313" key="12">
    <source>
        <dbReference type="Proteomes" id="UP000243589"/>
    </source>
</evidence>